<protein>
    <submittedName>
        <fullName evidence="1">Uncharacterized protein</fullName>
    </submittedName>
</protein>
<sequence>MAKKSFCFNGHSHPFHKSRGVVFPAGSSRMTGWPLVGAYENVMTWFRHYILQKMEFIKLMKFK</sequence>
<evidence type="ECO:0000313" key="1">
    <source>
        <dbReference type="EMBL" id="SVD29212.1"/>
    </source>
</evidence>
<dbReference type="AlphaFoldDB" id="A0A382U5E9"/>
<dbReference type="EMBL" id="UINC01141467">
    <property type="protein sequence ID" value="SVD29212.1"/>
    <property type="molecule type" value="Genomic_DNA"/>
</dbReference>
<name>A0A382U5E9_9ZZZZ</name>
<organism evidence="1">
    <name type="scientific">marine metagenome</name>
    <dbReference type="NCBI Taxonomy" id="408172"/>
    <lineage>
        <taxon>unclassified sequences</taxon>
        <taxon>metagenomes</taxon>
        <taxon>ecological metagenomes</taxon>
    </lineage>
</organism>
<accession>A0A382U5E9</accession>
<reference evidence="1" key="1">
    <citation type="submission" date="2018-05" db="EMBL/GenBank/DDBJ databases">
        <authorList>
            <person name="Lanie J.A."/>
            <person name="Ng W.-L."/>
            <person name="Kazmierczak K.M."/>
            <person name="Andrzejewski T.M."/>
            <person name="Davidsen T.M."/>
            <person name="Wayne K.J."/>
            <person name="Tettelin H."/>
            <person name="Glass J.I."/>
            <person name="Rusch D."/>
            <person name="Podicherti R."/>
            <person name="Tsui H.-C.T."/>
            <person name="Winkler M.E."/>
        </authorList>
    </citation>
    <scope>NUCLEOTIDE SEQUENCE</scope>
</reference>
<proteinExistence type="predicted"/>
<gene>
    <name evidence="1" type="ORF">METZ01_LOCUS382066</name>
</gene>